<dbReference type="STRING" id="190721.ACS15_4824"/>
<evidence type="ECO:0000313" key="2">
    <source>
        <dbReference type="Proteomes" id="UP000078572"/>
    </source>
</evidence>
<dbReference type="AlphaFoldDB" id="A0A192A4A4"/>
<dbReference type="OrthoDB" id="8756373at2"/>
<reference evidence="2" key="1">
    <citation type="submission" date="2016-06" db="EMBL/GenBank/DDBJ databases">
        <authorList>
            <person name="Xu Y."/>
            <person name="Nagy A."/>
            <person name="Yan X."/>
            <person name="Kim S.W."/>
            <person name="Haley B."/>
            <person name="Liu N.T."/>
            <person name="Nou X."/>
        </authorList>
    </citation>
    <scope>NUCLEOTIDE SEQUENCE [LARGE SCALE GENOMIC DNA]</scope>
    <source>
        <strain evidence="2">ATCC 49129</strain>
    </source>
</reference>
<proteinExistence type="predicted"/>
<protein>
    <submittedName>
        <fullName evidence="1">Uncharacterized protein</fullName>
    </submittedName>
</protein>
<sequence length="228" mass="23939">MNPRRPLQRYTLLSVAALTVAIGLVGAMHLKAARPVLAMLGVPCPVNDTTAEQVSALRASGLAHLRADQLAPARPLPGGFVLDGTTADEAARWAHEKGIACDAVTHGYQYLRCRGVDASKLGLAGPPVSELWLSFGPSGHLIGVDVYRRGMSANDTAAAWDGATHALRNALGAPTSTVGNASPAVLSASPLQTARLQYRFADYLAIVTASNLPYAGLAVREQYMSSRL</sequence>
<keyword evidence="2" id="KW-1185">Reference proteome</keyword>
<name>A0A192A4A4_9RALS</name>
<accession>A0A192A4A4</accession>
<dbReference type="EMBL" id="CP016023">
    <property type="protein sequence ID" value="ANJ75219.1"/>
    <property type="molecule type" value="Genomic_DNA"/>
</dbReference>
<gene>
    <name evidence="1" type="ORF">A9Y76_22130</name>
</gene>
<organism evidence="1 2">
    <name type="scientific">Ralstonia insidiosa</name>
    <dbReference type="NCBI Taxonomy" id="190721"/>
    <lineage>
        <taxon>Bacteria</taxon>
        <taxon>Pseudomonadati</taxon>
        <taxon>Pseudomonadota</taxon>
        <taxon>Betaproteobacteria</taxon>
        <taxon>Burkholderiales</taxon>
        <taxon>Burkholderiaceae</taxon>
        <taxon>Ralstonia</taxon>
    </lineage>
</organism>
<evidence type="ECO:0000313" key="1">
    <source>
        <dbReference type="EMBL" id="ANJ75219.1"/>
    </source>
</evidence>
<dbReference type="Proteomes" id="UP000078572">
    <property type="component" value="Chromosome 2"/>
</dbReference>